<dbReference type="InterPro" id="IPR010331">
    <property type="entry name" value="ExoD"/>
</dbReference>
<sequence length="203" mass="22403">MTAAPEPREDKTTALLRRVLLDAPDDRIEVAALLEPLKRRAFGFLLLLLAIPNFIPVPLGIGGIMGVMVIALGLEMLIGLEHPWIPGFLRRRTLSREGLLRFLDRAEPITRRLETVCRPRLQRLTRRPFTLLSGGVMILIGVLLALPIPFTNYLFGGMLIAFAFALVERDGALLIGVWTATLAIVIASATFSRALAGLVRDLF</sequence>
<dbReference type="EMBL" id="CP017480">
    <property type="protein sequence ID" value="APG04494.1"/>
    <property type="molecule type" value="Genomic_DNA"/>
</dbReference>
<dbReference type="KEGG" id="lrz:BJI69_11700"/>
<organism evidence="1 2">
    <name type="scientific">Luteibacter rhizovicinus DSM 16549</name>
    <dbReference type="NCBI Taxonomy" id="1440763"/>
    <lineage>
        <taxon>Bacteria</taxon>
        <taxon>Pseudomonadati</taxon>
        <taxon>Pseudomonadota</taxon>
        <taxon>Gammaproteobacteria</taxon>
        <taxon>Lysobacterales</taxon>
        <taxon>Rhodanobacteraceae</taxon>
        <taxon>Luteibacter</taxon>
    </lineage>
</organism>
<gene>
    <name evidence="1" type="ORF">BJI69_11700</name>
</gene>
<dbReference type="OrthoDB" id="5966050at2"/>
<protein>
    <submittedName>
        <fullName evidence="1">Uncharacterized protein</fullName>
    </submittedName>
</protein>
<dbReference type="AlphaFoldDB" id="A0A0G9HDD1"/>
<reference evidence="2" key="1">
    <citation type="submission" date="2016-09" db="EMBL/GenBank/DDBJ databases">
        <authorList>
            <person name="Lysoe E."/>
        </authorList>
    </citation>
    <scope>NUCLEOTIDE SEQUENCE [LARGE SCALE GENOMIC DNA]</scope>
    <source>
        <strain evidence="2">LJ96T</strain>
    </source>
</reference>
<dbReference type="Proteomes" id="UP000182987">
    <property type="component" value="Chromosome"/>
</dbReference>
<accession>A0A0G9HDD1</accession>
<evidence type="ECO:0000313" key="2">
    <source>
        <dbReference type="Proteomes" id="UP000182987"/>
    </source>
</evidence>
<dbReference type="PATRIC" id="fig|1440763.5.peg.1132"/>
<keyword evidence="2" id="KW-1185">Reference proteome</keyword>
<dbReference type="RefSeq" id="WP_052767092.1">
    <property type="nucleotide sequence ID" value="NZ_CP017480.1"/>
</dbReference>
<proteinExistence type="predicted"/>
<name>A0A0G9HDD1_9GAMM</name>
<dbReference type="Pfam" id="PF06055">
    <property type="entry name" value="ExoD"/>
    <property type="match status" value="1"/>
</dbReference>
<evidence type="ECO:0000313" key="1">
    <source>
        <dbReference type="EMBL" id="APG04494.1"/>
    </source>
</evidence>
<dbReference type="PIRSF" id="PIRSF033239">
    <property type="entry name" value="ExoD"/>
    <property type="match status" value="1"/>
</dbReference>
<dbReference type="STRING" id="1440763.BJI69_11700"/>
<dbReference type="PANTHER" id="PTHR41795">
    <property type="entry name" value="EXOPOLYSACCHARIDE SYNTHESIS PROTEIN"/>
    <property type="match status" value="1"/>
</dbReference>
<dbReference type="PANTHER" id="PTHR41795:SF1">
    <property type="entry name" value="EXOPOLYSACCHARIDE SYNTHESIS PROTEIN"/>
    <property type="match status" value="1"/>
</dbReference>